<feature type="compositionally biased region" description="Low complexity" evidence="3">
    <location>
        <begin position="395"/>
        <end position="415"/>
    </location>
</feature>
<feature type="compositionally biased region" description="Polar residues" evidence="3">
    <location>
        <begin position="431"/>
        <end position="443"/>
    </location>
</feature>
<feature type="region of interest" description="Disordered" evidence="3">
    <location>
        <begin position="308"/>
        <end position="694"/>
    </location>
</feature>
<feature type="compositionally biased region" description="Polar residues" evidence="3">
    <location>
        <begin position="508"/>
        <end position="549"/>
    </location>
</feature>
<dbReference type="InterPro" id="IPR004088">
    <property type="entry name" value="KH_dom_type_1"/>
</dbReference>
<protein>
    <recommendedName>
        <fullName evidence="4">K Homology domain-containing protein</fullName>
    </recommendedName>
</protein>
<dbReference type="Pfam" id="PF00013">
    <property type="entry name" value="KH_1"/>
    <property type="match status" value="2"/>
</dbReference>
<evidence type="ECO:0000256" key="1">
    <source>
        <dbReference type="ARBA" id="ARBA00022737"/>
    </source>
</evidence>
<organism evidence="5 6">
    <name type="scientific">Carnegiea gigantea</name>
    <dbReference type="NCBI Taxonomy" id="171969"/>
    <lineage>
        <taxon>Eukaryota</taxon>
        <taxon>Viridiplantae</taxon>
        <taxon>Streptophyta</taxon>
        <taxon>Embryophyta</taxon>
        <taxon>Tracheophyta</taxon>
        <taxon>Spermatophyta</taxon>
        <taxon>Magnoliopsida</taxon>
        <taxon>eudicotyledons</taxon>
        <taxon>Gunneridae</taxon>
        <taxon>Pentapetalae</taxon>
        <taxon>Caryophyllales</taxon>
        <taxon>Cactineae</taxon>
        <taxon>Cactaceae</taxon>
        <taxon>Cactoideae</taxon>
        <taxon>Echinocereeae</taxon>
        <taxon>Carnegiea</taxon>
    </lineage>
</organism>
<feature type="compositionally biased region" description="Low complexity" evidence="3">
    <location>
        <begin position="612"/>
        <end position="641"/>
    </location>
</feature>
<feature type="compositionally biased region" description="Basic and acidic residues" evidence="3">
    <location>
        <begin position="7"/>
        <end position="16"/>
    </location>
</feature>
<accession>A0A9Q1KSM8</accession>
<dbReference type="PROSITE" id="PS50084">
    <property type="entry name" value="KH_TYPE_1"/>
    <property type="match status" value="2"/>
</dbReference>
<feature type="domain" description="K Homology" evidence="4">
    <location>
        <begin position="211"/>
        <end position="285"/>
    </location>
</feature>
<dbReference type="GO" id="GO:0003723">
    <property type="term" value="F:RNA binding"/>
    <property type="evidence" value="ECO:0007669"/>
    <property type="project" value="UniProtKB-UniRule"/>
</dbReference>
<proteinExistence type="predicted"/>
<dbReference type="OrthoDB" id="5204190at2759"/>
<dbReference type="CDD" id="cd00105">
    <property type="entry name" value="KH-I"/>
    <property type="match status" value="1"/>
</dbReference>
<feature type="compositionally biased region" description="Polar residues" evidence="3">
    <location>
        <begin position="371"/>
        <end position="394"/>
    </location>
</feature>
<feature type="compositionally biased region" description="Polar residues" evidence="3">
    <location>
        <begin position="308"/>
        <end position="321"/>
    </location>
</feature>
<keyword evidence="1" id="KW-0677">Repeat</keyword>
<dbReference type="Proteomes" id="UP001153076">
    <property type="component" value="Unassembled WGS sequence"/>
</dbReference>
<feature type="region of interest" description="Disordered" evidence="3">
    <location>
        <begin position="1"/>
        <end position="52"/>
    </location>
</feature>
<feature type="compositionally biased region" description="Low complexity" evidence="3">
    <location>
        <begin position="327"/>
        <end position="340"/>
    </location>
</feature>
<evidence type="ECO:0000259" key="4">
    <source>
        <dbReference type="SMART" id="SM00322"/>
    </source>
</evidence>
<feature type="compositionally biased region" description="Low complexity" evidence="3">
    <location>
        <begin position="677"/>
        <end position="694"/>
    </location>
</feature>
<reference evidence="5" key="1">
    <citation type="submission" date="2022-04" db="EMBL/GenBank/DDBJ databases">
        <title>Carnegiea gigantea Genome sequencing and assembly v2.</title>
        <authorList>
            <person name="Copetti D."/>
            <person name="Sanderson M.J."/>
            <person name="Burquez A."/>
            <person name="Wojciechowski M.F."/>
        </authorList>
    </citation>
    <scope>NUCLEOTIDE SEQUENCE</scope>
    <source>
        <strain evidence="5">SGP5-SGP5p</strain>
        <tissue evidence="5">Aerial part</tissue>
    </source>
</reference>
<evidence type="ECO:0000256" key="2">
    <source>
        <dbReference type="PROSITE-ProRule" id="PRU00117"/>
    </source>
</evidence>
<evidence type="ECO:0000313" key="6">
    <source>
        <dbReference type="Proteomes" id="UP001153076"/>
    </source>
</evidence>
<evidence type="ECO:0000256" key="3">
    <source>
        <dbReference type="SAM" id="MobiDB-lite"/>
    </source>
</evidence>
<dbReference type="SUPFAM" id="SSF54791">
    <property type="entry name" value="Eukaryotic type KH-domain (KH-domain type I)"/>
    <property type="match status" value="2"/>
</dbReference>
<dbReference type="InterPro" id="IPR004087">
    <property type="entry name" value="KH_dom"/>
</dbReference>
<keyword evidence="2" id="KW-0694">RNA-binding</keyword>
<dbReference type="EMBL" id="JAKOGI010000027">
    <property type="protein sequence ID" value="KAJ8448853.1"/>
    <property type="molecule type" value="Genomic_DNA"/>
</dbReference>
<dbReference type="InterPro" id="IPR036612">
    <property type="entry name" value="KH_dom_type_1_sf"/>
</dbReference>
<gene>
    <name evidence="5" type="ORF">Cgig2_011474</name>
</gene>
<feature type="compositionally biased region" description="Pro residues" evidence="3">
    <location>
        <begin position="416"/>
        <end position="428"/>
    </location>
</feature>
<name>A0A9Q1KSM8_9CARY</name>
<dbReference type="AlphaFoldDB" id="A0A9Q1KSM8"/>
<feature type="compositionally biased region" description="Low complexity" evidence="3">
    <location>
        <begin position="550"/>
        <end position="581"/>
    </location>
</feature>
<dbReference type="Gene3D" id="3.30.1370.10">
    <property type="entry name" value="K Homology domain, type 1"/>
    <property type="match status" value="2"/>
</dbReference>
<comment type="caution">
    <text evidence="5">The sequence shown here is derived from an EMBL/GenBank/DDBJ whole genome shotgun (WGS) entry which is preliminary data.</text>
</comment>
<sequence length="694" mass="72466">MADEAQYETHKRKYEENTSPPRPPRRPTGFSAPIVPNKSPDSDAPAAYGSVPPPLDEFQLAKQKLQELASRAFNVDAKRTKVDNGGFAPPTANVSSDQKFIASNIQSGNTTSFPAPHGYSGSKKIEIPNGRVGVIIGKAGETIKYLQIQSGARIQVTRDADHDPNLPNRAVELMGNPDQIAKAEQLINDVLSEASVGGSGAVSRKFTGVAGSEQFVMRVPNNKVGLVIGKGGETIKNIQGRTGARVQVIPLHPPPGDTSTERTVQIEGTSEQIEAAKQMVNEVIECLFGFCVLLVPFALNRERLGTRRSNSVPLQSTTNRLRNPAVAGGYPQQGYQAQPPSWAPQPPQVQQPGSYGYVQQPGAYPGAPSQYGMSQPPYSGYPQQTTGGYAQNWDQSTAPQSQQAPQGTGYDYYGQQPPPQQQQPPASGPPTDNTGYNYSQPPTSGGYGQQGYTQDGYGGGYQATPAQHGYGLPPANPSSGYDQQHGYGSTAGYGNVTNPPQDGHPPSYSAQGETGQVPPQQGYSTQGSNQAGYGMPPTSQAGYGTPTSNQGGYSSTPGYGPPQGQRTPNQPAYGQPQQSPSQGGGYTQPASGQAGYPPSQPPAQSGYGQSEAGATRGAAAPTYGGATTQPGAYPSPYGAAPVTPPSYGQQPPTYYGGAYSQPPAYPTDGGAVPPAPASQAAAQPSSTAKTSPQS</sequence>
<dbReference type="SMART" id="SM00322">
    <property type="entry name" value="KH"/>
    <property type="match status" value="2"/>
</dbReference>
<evidence type="ECO:0000313" key="5">
    <source>
        <dbReference type="EMBL" id="KAJ8448853.1"/>
    </source>
</evidence>
<dbReference type="PANTHER" id="PTHR10288">
    <property type="entry name" value="KH DOMAIN CONTAINING RNA BINDING PROTEIN"/>
    <property type="match status" value="1"/>
</dbReference>
<feature type="domain" description="K Homology" evidence="4">
    <location>
        <begin position="119"/>
        <end position="192"/>
    </location>
</feature>
<keyword evidence="6" id="KW-1185">Reference proteome</keyword>